<dbReference type="InterPro" id="IPR051936">
    <property type="entry name" value="Heme-iron_electron_transfer"/>
</dbReference>
<dbReference type="GO" id="GO:0009055">
    <property type="term" value="F:electron transfer activity"/>
    <property type="evidence" value="ECO:0007669"/>
    <property type="project" value="TreeGrafter"/>
</dbReference>
<dbReference type="EMBL" id="AZMC01000328">
    <property type="protein sequence ID" value="ETI86185.1"/>
    <property type="molecule type" value="Genomic_DNA"/>
</dbReference>
<protein>
    <submittedName>
        <fullName evidence="11">Respiratory nitrate reductase, gamma subunit</fullName>
    </submittedName>
</protein>
<dbReference type="SUPFAM" id="SSF103501">
    <property type="entry name" value="Respiratory nitrate reductase 1 gamma chain"/>
    <property type="match status" value="1"/>
</dbReference>
<dbReference type="GO" id="GO:0019645">
    <property type="term" value="P:anaerobic electron transport chain"/>
    <property type="evidence" value="ECO:0007669"/>
    <property type="project" value="TreeGrafter"/>
</dbReference>
<dbReference type="Proteomes" id="UP000018840">
    <property type="component" value="Unassembled WGS sequence"/>
</dbReference>
<dbReference type="AlphaFoldDB" id="W1TXV6"/>
<evidence type="ECO:0000256" key="8">
    <source>
        <dbReference type="ARBA" id="ARBA00023136"/>
    </source>
</evidence>
<dbReference type="GO" id="GO:0005886">
    <property type="term" value="C:plasma membrane"/>
    <property type="evidence" value="ECO:0007669"/>
    <property type="project" value="UniProtKB-SubCell"/>
</dbReference>
<keyword evidence="2" id="KW-0813">Transport</keyword>
<feature type="transmembrane region" description="Helical" evidence="9">
    <location>
        <begin position="47"/>
        <end position="72"/>
    </location>
</feature>
<evidence type="ECO:0000256" key="5">
    <source>
        <dbReference type="ARBA" id="ARBA00022982"/>
    </source>
</evidence>
<keyword evidence="6 9" id="KW-1133">Transmembrane helix</keyword>
<organism evidence="11 12">
    <name type="scientific">Negativicoccus succinicivorans DORA_17_25</name>
    <dbReference type="NCBI Taxonomy" id="1403945"/>
    <lineage>
        <taxon>Bacteria</taxon>
        <taxon>Bacillati</taxon>
        <taxon>Bacillota</taxon>
        <taxon>Negativicutes</taxon>
        <taxon>Veillonellales</taxon>
        <taxon>Veillonellaceae</taxon>
        <taxon>Negativicoccus</taxon>
    </lineage>
</organism>
<evidence type="ECO:0000259" key="10">
    <source>
        <dbReference type="Pfam" id="PF02665"/>
    </source>
</evidence>
<evidence type="ECO:0000256" key="6">
    <source>
        <dbReference type="ARBA" id="ARBA00022989"/>
    </source>
</evidence>
<evidence type="ECO:0000313" key="11">
    <source>
        <dbReference type="EMBL" id="ETI86185.1"/>
    </source>
</evidence>
<reference evidence="11 12" key="1">
    <citation type="submission" date="2013-12" db="EMBL/GenBank/DDBJ databases">
        <title>A Varibaculum cambriense genome reconstructed from a premature infant gut community with otherwise low bacterial novelty that shifts toward anaerobic metabolism during the third week of life.</title>
        <authorList>
            <person name="Brown C.T."/>
            <person name="Sharon I."/>
            <person name="Thomas B.C."/>
            <person name="Castelle C.J."/>
            <person name="Morowitz M.J."/>
            <person name="Banfield J.F."/>
        </authorList>
    </citation>
    <scope>NUCLEOTIDE SEQUENCE [LARGE SCALE GENOMIC DNA]</scope>
    <source>
        <strain evidence="12">DORA_17_25</strain>
    </source>
</reference>
<evidence type="ECO:0000313" key="12">
    <source>
        <dbReference type="Proteomes" id="UP000018840"/>
    </source>
</evidence>
<dbReference type="Pfam" id="PF02665">
    <property type="entry name" value="Nitrate_red_gam"/>
    <property type="match status" value="1"/>
</dbReference>
<name>W1TXV6_9FIRM</name>
<dbReference type="PANTHER" id="PTHR30598:SF3">
    <property type="entry name" value="RESPIRATORY NITRATE REDUCTASE 1 GAMMA CHAIN"/>
    <property type="match status" value="1"/>
</dbReference>
<dbReference type="PANTHER" id="PTHR30598">
    <property type="entry name" value="NITRATE REDUCTASE PRIVATE CHAPERONE, REDOX ENZYME MATURATION PROTEIN REMP FAMILY"/>
    <property type="match status" value="1"/>
</dbReference>
<proteinExistence type="predicted"/>
<evidence type="ECO:0000256" key="7">
    <source>
        <dbReference type="ARBA" id="ARBA00023002"/>
    </source>
</evidence>
<keyword evidence="5" id="KW-0249">Electron transport</keyword>
<keyword evidence="8 9" id="KW-0472">Membrane</keyword>
<dbReference type="InterPro" id="IPR036197">
    <property type="entry name" value="NarG-like_sf"/>
</dbReference>
<dbReference type="Gene3D" id="1.20.950.20">
    <property type="entry name" value="Transmembrane di-heme cytochromes, Chain C"/>
    <property type="match status" value="1"/>
</dbReference>
<gene>
    <name evidence="11" type="ORF">Q612_NSC00328G0002</name>
</gene>
<keyword evidence="4 9" id="KW-0812">Transmembrane</keyword>
<evidence type="ECO:0000256" key="1">
    <source>
        <dbReference type="ARBA" id="ARBA00004651"/>
    </source>
</evidence>
<accession>W1TXV6</accession>
<feature type="domain" description="NarG-like" evidence="10">
    <location>
        <begin position="8"/>
        <end position="82"/>
    </location>
</feature>
<comment type="subcellular location">
    <subcellularLocation>
        <location evidence="1">Cell membrane</location>
        <topology evidence="1">Multi-pass membrane protein</topology>
    </subcellularLocation>
</comment>
<keyword evidence="7" id="KW-0560">Oxidoreductase</keyword>
<evidence type="ECO:0000256" key="9">
    <source>
        <dbReference type="SAM" id="Phobius"/>
    </source>
</evidence>
<comment type="caution">
    <text evidence="11">The sequence shown here is derived from an EMBL/GenBank/DDBJ whole genome shotgun (WGS) entry which is preliminary data.</text>
</comment>
<sequence>MAGTLLNASGFFDYRVSIGPWFRSLLSFMPDPSLMEGVPFMFKFHMLAWMVVAIIFPFSRLVHCLSVPLNYLTRPFIVYRKRDEK</sequence>
<keyword evidence="3" id="KW-1003">Cell membrane</keyword>
<dbReference type="GO" id="GO:0008940">
    <property type="term" value="F:nitrate reductase activity"/>
    <property type="evidence" value="ECO:0007669"/>
    <property type="project" value="TreeGrafter"/>
</dbReference>
<dbReference type="GO" id="GO:0020037">
    <property type="term" value="F:heme binding"/>
    <property type="evidence" value="ECO:0007669"/>
    <property type="project" value="TreeGrafter"/>
</dbReference>
<evidence type="ECO:0000256" key="2">
    <source>
        <dbReference type="ARBA" id="ARBA00022448"/>
    </source>
</evidence>
<dbReference type="InterPro" id="IPR023234">
    <property type="entry name" value="NarG-like_domain"/>
</dbReference>
<evidence type="ECO:0000256" key="4">
    <source>
        <dbReference type="ARBA" id="ARBA00022692"/>
    </source>
</evidence>
<evidence type="ECO:0000256" key="3">
    <source>
        <dbReference type="ARBA" id="ARBA00022475"/>
    </source>
</evidence>